<dbReference type="Proteomes" id="UP000053372">
    <property type="component" value="Unassembled WGS sequence"/>
</dbReference>
<keyword evidence="8" id="KW-0460">Magnesium</keyword>
<dbReference type="CDD" id="cd05402">
    <property type="entry name" value="NT_PAP_TUTase"/>
    <property type="match status" value="1"/>
</dbReference>
<comment type="cofactor">
    <cofactor evidence="2">
        <name>Mg(2+)</name>
        <dbReference type="ChEBI" id="CHEBI:18420"/>
    </cofactor>
</comment>
<evidence type="ECO:0000256" key="1">
    <source>
        <dbReference type="ARBA" id="ARBA00001936"/>
    </source>
</evidence>
<evidence type="ECO:0000259" key="12">
    <source>
        <dbReference type="Pfam" id="PF20750"/>
    </source>
</evidence>
<evidence type="ECO:0000256" key="4">
    <source>
        <dbReference type="ARBA" id="ARBA00022679"/>
    </source>
</evidence>
<reference evidence="13 14" key="1">
    <citation type="journal article" date="2015" name="Genome Announc.">
        <title>Draft Genome of the Euendolithic (true boring) Cyanobacterium Mastigocoleus testarum strain BC008.</title>
        <authorList>
            <person name="Guida B.S."/>
            <person name="Garcia-Pichel F."/>
        </authorList>
    </citation>
    <scope>NUCLEOTIDE SEQUENCE [LARGE SCALE GENOMIC DNA]</scope>
    <source>
        <strain evidence="13 14">BC008</strain>
    </source>
</reference>
<dbReference type="SUPFAM" id="SSF81631">
    <property type="entry name" value="PAP/OAS1 substrate-binding domain"/>
    <property type="match status" value="1"/>
</dbReference>
<evidence type="ECO:0000256" key="5">
    <source>
        <dbReference type="ARBA" id="ARBA00022723"/>
    </source>
</evidence>
<dbReference type="Pfam" id="PF04457">
    <property type="entry name" value="MJ1316"/>
    <property type="match status" value="1"/>
</dbReference>
<evidence type="ECO:0000256" key="3">
    <source>
        <dbReference type="ARBA" id="ARBA00022664"/>
    </source>
</evidence>
<dbReference type="GO" id="GO:0005524">
    <property type="term" value="F:ATP binding"/>
    <property type="evidence" value="ECO:0007669"/>
    <property type="project" value="UniProtKB-KW"/>
</dbReference>
<evidence type="ECO:0000256" key="8">
    <source>
        <dbReference type="ARBA" id="ARBA00022842"/>
    </source>
</evidence>
<dbReference type="PANTHER" id="PTHR10682">
    <property type="entry name" value="POLY A POLYMERASE"/>
    <property type="match status" value="1"/>
</dbReference>
<proteinExistence type="predicted"/>
<dbReference type="InterPro" id="IPR009097">
    <property type="entry name" value="Cyclic_Pdiesterase"/>
</dbReference>
<dbReference type="PANTHER" id="PTHR10682:SF10">
    <property type="entry name" value="POLYNUCLEOTIDE ADENYLYLTRANSFERASE"/>
    <property type="match status" value="1"/>
</dbReference>
<evidence type="ECO:0000256" key="7">
    <source>
        <dbReference type="ARBA" id="ARBA00022840"/>
    </source>
</evidence>
<dbReference type="AlphaFoldDB" id="A0A0V7ZKQ8"/>
<dbReference type="InterPro" id="IPR040459">
    <property type="entry name" value="MJ1316"/>
</dbReference>
<keyword evidence="5" id="KW-0479">Metal-binding</keyword>
<dbReference type="Gene3D" id="3.60.10.10">
    <property type="entry name" value="Endonuclease/exonuclease/phosphatase"/>
    <property type="match status" value="1"/>
</dbReference>
<comment type="cofactor">
    <cofactor evidence="1">
        <name>Mn(2+)</name>
        <dbReference type="ChEBI" id="CHEBI:29035"/>
    </cofactor>
</comment>
<keyword evidence="7" id="KW-0067">ATP-binding</keyword>
<evidence type="ECO:0000313" key="14">
    <source>
        <dbReference type="Proteomes" id="UP000053372"/>
    </source>
</evidence>
<keyword evidence="14" id="KW-1185">Reference proteome</keyword>
<protein>
    <recommendedName>
        <fullName evidence="15">Polynucleotide adenylyltransferase</fullName>
    </recommendedName>
</protein>
<dbReference type="Pfam" id="PF13563">
    <property type="entry name" value="2_5_RNA_ligase2"/>
    <property type="match status" value="1"/>
</dbReference>
<comment type="caution">
    <text evidence="13">The sequence shown here is derived from an EMBL/GenBank/DDBJ whole genome shotgun (WGS) entry which is preliminary data.</text>
</comment>
<organism evidence="13 14">
    <name type="scientific">Mastigocoleus testarum BC008</name>
    <dbReference type="NCBI Taxonomy" id="371196"/>
    <lineage>
        <taxon>Bacteria</taxon>
        <taxon>Bacillati</taxon>
        <taxon>Cyanobacteriota</taxon>
        <taxon>Cyanophyceae</taxon>
        <taxon>Nostocales</taxon>
        <taxon>Hapalosiphonaceae</taxon>
        <taxon>Mastigocoleus</taxon>
    </lineage>
</organism>
<evidence type="ECO:0000313" key="13">
    <source>
        <dbReference type="EMBL" id="KST65189.1"/>
    </source>
</evidence>
<evidence type="ECO:0000259" key="11">
    <source>
        <dbReference type="Pfam" id="PF04928"/>
    </source>
</evidence>
<dbReference type="InterPro" id="IPR048840">
    <property type="entry name" value="PolA_pol_NTPase"/>
</dbReference>
<dbReference type="GO" id="GO:1990817">
    <property type="term" value="F:poly(A) RNA polymerase activity"/>
    <property type="evidence" value="ECO:0007669"/>
    <property type="project" value="InterPro"/>
</dbReference>
<name>A0A0V7ZKQ8_9CYAN</name>
<dbReference type="GO" id="GO:0046872">
    <property type="term" value="F:metal ion binding"/>
    <property type="evidence" value="ECO:0007669"/>
    <property type="project" value="UniProtKB-KW"/>
</dbReference>
<keyword evidence="6" id="KW-0547">Nucleotide-binding</keyword>
<dbReference type="GO" id="GO:0006397">
    <property type="term" value="P:mRNA processing"/>
    <property type="evidence" value="ECO:0007669"/>
    <property type="project" value="UniProtKB-KW"/>
</dbReference>
<feature type="domain" description="Endonuclease/exonuclease/phosphatase" evidence="9">
    <location>
        <begin position="181"/>
        <end position="418"/>
    </location>
</feature>
<dbReference type="Pfam" id="PF20750">
    <property type="entry name" value="PAP_NTPase"/>
    <property type="match status" value="1"/>
</dbReference>
<dbReference type="Gene3D" id="1.10.1410.10">
    <property type="match status" value="1"/>
</dbReference>
<dbReference type="InterPro" id="IPR036691">
    <property type="entry name" value="Endo/exonu/phosph_ase_sf"/>
</dbReference>
<dbReference type="SUPFAM" id="SSF81301">
    <property type="entry name" value="Nucleotidyltransferase"/>
    <property type="match status" value="1"/>
</dbReference>
<feature type="domain" description="Poly(A) polymerase nucleotidyltransferase" evidence="12">
    <location>
        <begin position="697"/>
        <end position="773"/>
    </location>
</feature>
<dbReference type="CDD" id="cd09080">
    <property type="entry name" value="TDP2"/>
    <property type="match status" value="1"/>
</dbReference>
<feature type="domain" description="Poly(A) polymerase central" evidence="11">
    <location>
        <begin position="836"/>
        <end position="976"/>
    </location>
</feature>
<evidence type="ECO:0008006" key="15">
    <source>
        <dbReference type="Google" id="ProtNLM"/>
    </source>
</evidence>
<evidence type="ECO:0000256" key="2">
    <source>
        <dbReference type="ARBA" id="ARBA00001946"/>
    </source>
</evidence>
<dbReference type="EMBL" id="LMTZ01000111">
    <property type="protein sequence ID" value="KST65189.1"/>
    <property type="molecule type" value="Genomic_DNA"/>
</dbReference>
<evidence type="ECO:0000256" key="6">
    <source>
        <dbReference type="ARBA" id="ARBA00022741"/>
    </source>
</evidence>
<dbReference type="InterPro" id="IPR007012">
    <property type="entry name" value="PolA_pol_cen_dom"/>
</dbReference>
<feature type="domain" description="MJ1316 RNA cyclic group end recognition" evidence="10">
    <location>
        <begin position="36"/>
        <end position="102"/>
    </location>
</feature>
<dbReference type="SUPFAM" id="SSF55144">
    <property type="entry name" value="LigT-like"/>
    <property type="match status" value="1"/>
</dbReference>
<dbReference type="SUPFAM" id="SSF56219">
    <property type="entry name" value="DNase I-like"/>
    <property type="match status" value="1"/>
</dbReference>
<keyword evidence="3" id="KW-0507">mRNA processing</keyword>
<dbReference type="RefSeq" id="WP_058184075.1">
    <property type="nucleotide sequence ID" value="NZ_LMTZ01000111.1"/>
</dbReference>
<accession>A0A0V7ZKQ8</accession>
<evidence type="ECO:0000259" key="9">
    <source>
        <dbReference type="Pfam" id="PF03372"/>
    </source>
</evidence>
<dbReference type="InterPro" id="IPR043519">
    <property type="entry name" value="NT_sf"/>
</dbReference>
<dbReference type="Pfam" id="PF04928">
    <property type="entry name" value="PAP_central"/>
    <property type="match status" value="1"/>
</dbReference>
<keyword evidence="4" id="KW-0808">Transferase</keyword>
<dbReference type="Gene3D" id="3.30.460.10">
    <property type="entry name" value="Beta Polymerase, domain 2"/>
    <property type="match status" value="1"/>
</dbReference>
<dbReference type="Gene3D" id="3.90.1140.10">
    <property type="entry name" value="Cyclic phosphodiesterase"/>
    <property type="match status" value="1"/>
</dbReference>
<dbReference type="InterPro" id="IPR005135">
    <property type="entry name" value="Endo/exonuclease/phosphatase"/>
</dbReference>
<dbReference type="Pfam" id="PF03372">
    <property type="entry name" value="Exo_endo_phos"/>
    <property type="match status" value="1"/>
</dbReference>
<sequence length="1097" mass="126104">MTEQFINYQLPITNYPLPITHYQLPITNYQLPITKMLPIQEVYNRIIWDARLDKRNFIIGYHERNSDTGIQEMHVLQWSANGDIPWHRIRYIRCKDTIVWDRDRHLDLFAAKQLPENAWNDQDNSYSQKSMSYKKSLNSQKSLETDIVKFVHKSIYKYNQSVWEEVNQDPESVRLKSLNVVSFNVLHDQYEAEKIQTAKRIPAIFQHLRKSDADIIAIQEATPNFLKLLLSETWVRNDYYVSESIDGENVKPSGNLLMSRLPFTLVEHRFSIHKRLMVGTYKINGEILQVGVVHLTSDRAQNAAEKRKYQLNTLLKYLQNQPGDSLIVGDFNTRGKQLQEILDLYDFTDLWEELHPEQLGYTFDPQHNPLAELMSLEGEAARFDRILLHSVDRKFSAHSINLFACEPITGTNIYPSDHFGMRAEIDINSCLLDEKKQDLKSISPKSNSLKSISPTYRSAIVIIPPEEVLAEIQNVRYFHDPRYKRWMSHINLIYGFLPELYFVDAGEIIAPIVANLEPFTVTLDSFQTFTHRKSCTAWLRPQTRPKEALQELQTALQTLFPQCDEQSKKSKTGFTPHLSVGQFSNSAEAFAKLPEWESISFTVSSIALISRRNDEPFEVRQIIPLGTKSIQKASQNSNFPSDRRKHRRGAYRTDSELIKLVNHLEPEITSAQKVQRQTIIEIVEQACTECLGFEANLHLLGSERLGVATFKSDLDAVCEIPTYLTGETFLKNLEQRLQDLCERTQLVTEARVPLLRLRLEGISIDLLYAQVKSVENHSGSDSESKLEDESTNIVIVESNPKQFEVKLDSPSFKAIVGSWEADTIIQTVIRHVPLTSFRLLLRTVRAWAKSRWIYSNTCGFLGGFSWALLTAWSCQNYHTNYGNNDISLDKSLSNFFNLLAQHDWSKPISLTDARLEYKVRLPQDWMPIITSISPCQNTARNVTKSTLDILRSEFIRGADLSKQALIHNENWNLLFDSPDFNSGFKHSESDVLEFNTLIKLEICDRDRENLENSFSLIESHIIGLVIQLEQLGIFVRPHTQREILQNIELQNIGCIKLSLNIPSDCNLSLVEEICDRFVSKFYGSGVNYKLAGITVSG</sequence>
<gene>
    <name evidence="13" type="ORF">BC008_20560</name>
</gene>
<evidence type="ECO:0000259" key="10">
    <source>
        <dbReference type="Pfam" id="PF04457"/>
    </source>
</evidence>